<protein>
    <recommendedName>
        <fullName evidence="3">Proteasome subunit beta</fullName>
    </recommendedName>
</protein>
<dbReference type="Gene3D" id="3.60.20.10">
    <property type="entry name" value="Glutamine Phosphoribosylpyrophosphate, subunit 1, domain 1"/>
    <property type="match status" value="1"/>
</dbReference>
<name>A0A154BRJ6_ANASB</name>
<comment type="caution">
    <text evidence="1">The sequence shown here is derived from an EMBL/GenBank/DDBJ whole genome shotgun (WGS) entry which is preliminary data.</text>
</comment>
<keyword evidence="2" id="KW-1185">Reference proteome</keyword>
<dbReference type="SUPFAM" id="SSF56235">
    <property type="entry name" value="N-terminal nucleophile aminohydrolases (Ntn hydrolases)"/>
    <property type="match status" value="1"/>
</dbReference>
<dbReference type="InterPro" id="IPR029055">
    <property type="entry name" value="Ntn_hydrolases_N"/>
</dbReference>
<gene>
    <name evidence="1" type="ORF">AXX12_09540</name>
</gene>
<dbReference type="RefSeq" id="WP_066242492.1">
    <property type="nucleotide sequence ID" value="NZ_LSGP01000017.1"/>
</dbReference>
<evidence type="ECO:0008006" key="3">
    <source>
        <dbReference type="Google" id="ProtNLM"/>
    </source>
</evidence>
<dbReference type="Proteomes" id="UP000076268">
    <property type="component" value="Unassembled WGS sequence"/>
</dbReference>
<accession>A0A154BRJ6</accession>
<evidence type="ECO:0000313" key="2">
    <source>
        <dbReference type="Proteomes" id="UP000076268"/>
    </source>
</evidence>
<dbReference type="AlphaFoldDB" id="A0A154BRJ6"/>
<proteinExistence type="predicted"/>
<sequence length="275" mass="29921">MTIAISIKVNDGVVMATDSAATMFSHNGNAAYIYNNANKLFNVPKGLPIGLQTAGLGGIGQASIGTLVKDFRNYAMSTGHQFNIDPTNYTIQDVAEKFKQFIFDMNYNQAFQTTPVADRPYLGFHIAGYSTGQSLPEVWRIYIAQGQCNGPINAQGQGITGICWDGEPEPVIRLMKGFGTQLPTILANAGIPPAKIQDIMNQCGIELDAGFITAPMPIQDAAELAAFLVETASKWAKYRPGADSIGGHTDIAAITKHEGFKWIQRKQYYDKKFNS</sequence>
<organism evidence="1 2">
    <name type="scientific">Anaerosporomusa subterranea</name>
    <dbReference type="NCBI Taxonomy" id="1794912"/>
    <lineage>
        <taxon>Bacteria</taxon>
        <taxon>Bacillati</taxon>
        <taxon>Bacillota</taxon>
        <taxon>Negativicutes</taxon>
        <taxon>Acetonemataceae</taxon>
        <taxon>Anaerosporomusa</taxon>
    </lineage>
</organism>
<dbReference type="EMBL" id="LSGP01000017">
    <property type="protein sequence ID" value="KYZ76653.1"/>
    <property type="molecule type" value="Genomic_DNA"/>
</dbReference>
<dbReference type="OrthoDB" id="978985at2"/>
<evidence type="ECO:0000313" key="1">
    <source>
        <dbReference type="EMBL" id="KYZ76653.1"/>
    </source>
</evidence>
<reference evidence="1 2" key="1">
    <citation type="submission" date="2016-02" db="EMBL/GenBank/DDBJ databases">
        <title>Anaerosporomusa subterraneum gen. nov., sp. nov., a spore-forming obligate anaerobe isolated from saprolite.</title>
        <authorList>
            <person name="Choi J.K."/>
            <person name="Shah M."/>
            <person name="Yee N."/>
        </authorList>
    </citation>
    <scope>NUCLEOTIDE SEQUENCE [LARGE SCALE GENOMIC DNA]</scope>
    <source>
        <strain evidence="1 2">RU4</strain>
    </source>
</reference>